<dbReference type="SUPFAM" id="SSF52047">
    <property type="entry name" value="RNI-like"/>
    <property type="match status" value="1"/>
</dbReference>
<comment type="caution">
    <text evidence="1">The sequence shown here is derived from an EMBL/GenBank/DDBJ whole genome shotgun (WGS) entry which is preliminary data.</text>
</comment>
<dbReference type="Gene3D" id="3.80.10.10">
    <property type="entry name" value="Ribonuclease Inhibitor"/>
    <property type="match status" value="1"/>
</dbReference>
<dbReference type="OrthoDB" id="3217549at2759"/>
<dbReference type="Proteomes" id="UP000308199">
    <property type="component" value="Unassembled WGS sequence"/>
</dbReference>
<keyword evidence="2" id="KW-1185">Reference proteome</keyword>
<evidence type="ECO:0000313" key="2">
    <source>
        <dbReference type="Proteomes" id="UP000308199"/>
    </source>
</evidence>
<dbReference type="PANTHER" id="PTHR38926:SF72">
    <property type="entry name" value="IM:7136021-RELATED"/>
    <property type="match status" value="1"/>
</dbReference>
<dbReference type="InterPro" id="IPR032675">
    <property type="entry name" value="LRR_dom_sf"/>
</dbReference>
<dbReference type="EMBL" id="SGPK01000014">
    <property type="protein sequence ID" value="THH11436.1"/>
    <property type="molecule type" value="Genomic_DNA"/>
</dbReference>
<dbReference type="PANTHER" id="PTHR38926">
    <property type="entry name" value="F-BOX DOMAIN CONTAINING PROTEIN, EXPRESSED"/>
    <property type="match status" value="1"/>
</dbReference>
<proteinExistence type="predicted"/>
<reference evidence="1 2" key="1">
    <citation type="submission" date="2019-02" db="EMBL/GenBank/DDBJ databases">
        <title>Genome sequencing of the rare red list fungi Phellinidium pouzarii.</title>
        <authorList>
            <person name="Buettner E."/>
            <person name="Kellner H."/>
        </authorList>
    </citation>
    <scope>NUCLEOTIDE SEQUENCE [LARGE SCALE GENOMIC DNA]</scope>
    <source>
        <strain evidence="1 2">DSM 108285</strain>
    </source>
</reference>
<name>A0A4S4LHF9_9AGAM</name>
<evidence type="ECO:0000313" key="1">
    <source>
        <dbReference type="EMBL" id="THH11436.1"/>
    </source>
</evidence>
<dbReference type="AlphaFoldDB" id="A0A4S4LHF9"/>
<organism evidence="1 2">
    <name type="scientific">Phellinidium pouzarii</name>
    <dbReference type="NCBI Taxonomy" id="167371"/>
    <lineage>
        <taxon>Eukaryota</taxon>
        <taxon>Fungi</taxon>
        <taxon>Dikarya</taxon>
        <taxon>Basidiomycota</taxon>
        <taxon>Agaricomycotina</taxon>
        <taxon>Agaricomycetes</taxon>
        <taxon>Hymenochaetales</taxon>
        <taxon>Hymenochaetaceae</taxon>
        <taxon>Phellinidium</taxon>
    </lineage>
</organism>
<protein>
    <submittedName>
        <fullName evidence="1">Uncharacterized protein</fullName>
    </submittedName>
</protein>
<sequence>MIEPKSYRADLDDLRALSSQFGKAVPILAELIENRRCEMEANWTRKGVKTLPDELLLPIFKQAYHSLGSRHINIPSVRSNLFAKRVSQVCRRFRCIAFSCPELWGTIHSSQPKAEVTAFVERSHTYPLTILIYGKDHTRFGSDMSKKDLREFMEALAPCQERWKEMRITSTPSRTISQLMREVQEHIVSLPQLERLHFHRYKWDTDFDDHCDIAAWHAPNLRLFQGSGVVPTNFQSSTVSQFSLTCQINTIPEMFTGPIPESITYLSLKMLNVSDREIVAMGPSDEPVRLPGLETLEVVSSSPGTYTTFWVFILPRLEFPCLTRLHVRVAGDRVVDLFGRLGTHQFANLRELRFVCEDLATVFSALRSLAKFPLLEHVIVDDCCYSSYKDTELRFSNMPSLRTLKFARCRFNNMHGAEALAQCLIKVLDLTTFECLQFDCYDDFDELRYDRVEALRRYLKGKVRIVDCID</sequence>
<accession>A0A4S4LHF9</accession>
<dbReference type="Gene3D" id="1.20.1280.50">
    <property type="match status" value="1"/>
</dbReference>
<gene>
    <name evidence="1" type="ORF">EW145_g674</name>
</gene>